<dbReference type="InParanoid" id="A0A0C3PDK1"/>
<dbReference type="EMBL" id="KN831949">
    <property type="protein sequence ID" value="KIO11840.1"/>
    <property type="molecule type" value="Genomic_DNA"/>
</dbReference>
<sequence>MTALVAYSDLIYQSLHTESLPHYDLHCLSPGFRTPERSVWQWSLRPSISTPLVDKDATSVHRVASGLVDEEERQIYLRRGVSKSCSFPLLEAVFLPRSSEALMRKIERKITALAAIGLLALDRSSVNQANTSIFLKGFKPTTDGMISTTSR</sequence>
<evidence type="ECO:0000313" key="1">
    <source>
        <dbReference type="EMBL" id="KIO11840.1"/>
    </source>
</evidence>
<reference evidence="1 2" key="1">
    <citation type="submission" date="2014-04" db="EMBL/GenBank/DDBJ databases">
        <authorList>
            <consortium name="DOE Joint Genome Institute"/>
            <person name="Kuo A."/>
            <person name="Kohler A."/>
            <person name="Costa M.D."/>
            <person name="Nagy L.G."/>
            <person name="Floudas D."/>
            <person name="Copeland A."/>
            <person name="Barry K.W."/>
            <person name="Cichocki N."/>
            <person name="Veneault-Fourrey C."/>
            <person name="LaButti K."/>
            <person name="Lindquist E.A."/>
            <person name="Lipzen A."/>
            <person name="Lundell T."/>
            <person name="Morin E."/>
            <person name="Murat C."/>
            <person name="Sun H."/>
            <person name="Tunlid A."/>
            <person name="Henrissat B."/>
            <person name="Grigoriev I.V."/>
            <person name="Hibbett D.S."/>
            <person name="Martin F."/>
            <person name="Nordberg H.P."/>
            <person name="Cantor M.N."/>
            <person name="Hua S.X."/>
        </authorList>
    </citation>
    <scope>NUCLEOTIDE SEQUENCE [LARGE SCALE GENOMIC DNA]</scope>
    <source>
        <strain evidence="1 2">Marx 270</strain>
    </source>
</reference>
<accession>A0A0C3PDK1</accession>
<dbReference type="Proteomes" id="UP000054217">
    <property type="component" value="Unassembled WGS sequence"/>
</dbReference>
<gene>
    <name evidence="1" type="ORF">M404DRAFT_994506</name>
</gene>
<proteinExistence type="predicted"/>
<protein>
    <submittedName>
        <fullName evidence="1">Uncharacterized protein</fullName>
    </submittedName>
</protein>
<organism evidence="1 2">
    <name type="scientific">Pisolithus tinctorius Marx 270</name>
    <dbReference type="NCBI Taxonomy" id="870435"/>
    <lineage>
        <taxon>Eukaryota</taxon>
        <taxon>Fungi</taxon>
        <taxon>Dikarya</taxon>
        <taxon>Basidiomycota</taxon>
        <taxon>Agaricomycotina</taxon>
        <taxon>Agaricomycetes</taxon>
        <taxon>Agaricomycetidae</taxon>
        <taxon>Boletales</taxon>
        <taxon>Sclerodermatineae</taxon>
        <taxon>Pisolithaceae</taxon>
        <taxon>Pisolithus</taxon>
    </lineage>
</organism>
<dbReference type="HOGENOM" id="CLU_1732232_0_0_1"/>
<keyword evidence="2" id="KW-1185">Reference proteome</keyword>
<evidence type="ECO:0000313" key="2">
    <source>
        <dbReference type="Proteomes" id="UP000054217"/>
    </source>
</evidence>
<name>A0A0C3PDK1_PISTI</name>
<dbReference type="AlphaFoldDB" id="A0A0C3PDK1"/>
<reference evidence="2" key="2">
    <citation type="submission" date="2015-01" db="EMBL/GenBank/DDBJ databases">
        <title>Evolutionary Origins and Diversification of the Mycorrhizal Mutualists.</title>
        <authorList>
            <consortium name="DOE Joint Genome Institute"/>
            <consortium name="Mycorrhizal Genomics Consortium"/>
            <person name="Kohler A."/>
            <person name="Kuo A."/>
            <person name="Nagy L.G."/>
            <person name="Floudas D."/>
            <person name="Copeland A."/>
            <person name="Barry K.W."/>
            <person name="Cichocki N."/>
            <person name="Veneault-Fourrey C."/>
            <person name="LaButti K."/>
            <person name="Lindquist E.A."/>
            <person name="Lipzen A."/>
            <person name="Lundell T."/>
            <person name="Morin E."/>
            <person name="Murat C."/>
            <person name="Riley R."/>
            <person name="Ohm R."/>
            <person name="Sun H."/>
            <person name="Tunlid A."/>
            <person name="Henrissat B."/>
            <person name="Grigoriev I.V."/>
            <person name="Hibbett D.S."/>
            <person name="Martin F."/>
        </authorList>
    </citation>
    <scope>NUCLEOTIDE SEQUENCE [LARGE SCALE GENOMIC DNA]</scope>
    <source>
        <strain evidence="2">Marx 270</strain>
    </source>
</reference>